<proteinExistence type="predicted"/>
<reference evidence="2" key="2">
    <citation type="journal article" date="2004" name="Mol. Biol. Evol.">
        <title>The complete mitochondrial DNA sequence of the green alga Pseudendoclonium akinetum (Ulvophyceae) highlights distinctive evolutionary trends in the chlorophyta and suggests a sister-group relationship between the Ulvophyceae and Chlorophyceae.</title>
        <authorList>
            <person name="Pombert J.F."/>
            <person name="Otis C."/>
            <person name="Lemieux C."/>
            <person name="Turmel M."/>
        </authorList>
    </citation>
    <scope>NUCLEOTIDE SEQUENCE</scope>
    <source>
        <strain evidence="2">UTEX 1912</strain>
    </source>
</reference>
<dbReference type="GeneID" id="29030839"/>
<dbReference type="InterPro" id="IPR051289">
    <property type="entry name" value="LAGLIDADG_Endonuclease"/>
</dbReference>
<accession>Q6UVV2</accession>
<dbReference type="SUPFAM" id="SSF55608">
    <property type="entry name" value="Homing endonucleases"/>
    <property type="match status" value="2"/>
</dbReference>
<dbReference type="EMBL" id="AY359242">
    <property type="protein sequence ID" value="AAQ18720.1"/>
    <property type="molecule type" value="Genomic_DNA"/>
</dbReference>
<geneLocation type="mitochondrion" evidence="2"/>
<keyword evidence="2" id="KW-0496">Mitochondrion</keyword>
<keyword evidence="2" id="KW-0540">Nuclease</keyword>
<sequence>MFVITQSIYDVAVLHNIMNTFGFGSVITQNKIQKTACFIVQDQVGNSLLVSLFNGNMVLPTRQARFLLFLEAYNQLILKLFLSEKQVPRKRKAIRPLTIVDKLPHTVLPTLEDAWITSLTDSEGCFHVRFSPSGYVIESHLNQKSELNMPILKYIKDLFGSGTIKPHHELNNWVWLVSGLKPCFSIQAYFKKYPLLSKKRLSFEKWRIIAIAIKAKKHLVPLEKVKLVALSKKVNPKIGLELLKVSKPLFVPNKPRRLVRNV</sequence>
<dbReference type="PANTHER" id="PTHR36181">
    <property type="entry name" value="INTRON-ENCODED ENDONUCLEASE AI3-RELATED"/>
    <property type="match status" value="1"/>
</dbReference>
<dbReference type="InterPro" id="IPR004860">
    <property type="entry name" value="LAGLIDADG_dom"/>
</dbReference>
<evidence type="ECO:0000259" key="1">
    <source>
        <dbReference type="Pfam" id="PF00961"/>
    </source>
</evidence>
<keyword evidence="2" id="KW-0378">Hydrolase</keyword>
<name>Q6UVV2_TUPAK</name>
<dbReference type="AlphaFoldDB" id="Q6UVV2"/>
<dbReference type="Gene3D" id="3.10.28.10">
    <property type="entry name" value="Homing endonucleases"/>
    <property type="match status" value="2"/>
</dbReference>
<dbReference type="InterPro" id="IPR027434">
    <property type="entry name" value="Homing_endonucl"/>
</dbReference>
<dbReference type="RefSeq" id="YP_025763.1">
    <property type="nucleotide sequence ID" value="NC_005926.1"/>
</dbReference>
<organism evidence="2">
    <name type="scientific">Tupiella akineta</name>
    <name type="common">Green alga</name>
    <name type="synonym">Pseudendoclonium akinetum</name>
    <dbReference type="NCBI Taxonomy" id="160070"/>
    <lineage>
        <taxon>Eukaryota</taxon>
        <taxon>Viridiplantae</taxon>
        <taxon>Chlorophyta</taxon>
        <taxon>core chlorophytes</taxon>
        <taxon>Ulvophyceae</taxon>
        <taxon>OUU clade</taxon>
        <taxon>Ulotrichales</taxon>
        <taxon>Tupiellaceae</taxon>
        <taxon>Tupiella</taxon>
    </lineage>
</organism>
<dbReference type="PANTHER" id="PTHR36181:SF4">
    <property type="entry name" value="LAGLIDADG ENDONUCLEASE"/>
    <property type="match status" value="1"/>
</dbReference>
<keyword evidence="2" id="KW-0255">Endonuclease</keyword>
<dbReference type="Pfam" id="PF00961">
    <property type="entry name" value="LAGLIDADG_1"/>
    <property type="match status" value="2"/>
</dbReference>
<feature type="domain" description="Homing endonuclease LAGLIDADG" evidence="1">
    <location>
        <begin position="119"/>
        <end position="209"/>
    </location>
</feature>
<protein>
    <submittedName>
        <fullName evidence="2">Putative site-specific DNA endonuclease</fullName>
    </submittedName>
</protein>
<dbReference type="GO" id="GO:0004519">
    <property type="term" value="F:endonuclease activity"/>
    <property type="evidence" value="ECO:0007669"/>
    <property type="project" value="UniProtKB-KW"/>
</dbReference>
<evidence type="ECO:0000313" key="2">
    <source>
        <dbReference type="EMBL" id="AAQ18720.1"/>
    </source>
</evidence>
<dbReference type="GO" id="GO:0005739">
    <property type="term" value="C:mitochondrion"/>
    <property type="evidence" value="ECO:0007669"/>
    <property type="project" value="UniProtKB-ARBA"/>
</dbReference>
<feature type="domain" description="Homing endonuclease LAGLIDADG" evidence="1">
    <location>
        <begin position="2"/>
        <end position="73"/>
    </location>
</feature>
<reference evidence="2" key="1">
    <citation type="submission" date="2003-08" db="EMBL/GenBank/DDBJ databases">
        <authorList>
            <person name="Pombert J.-F."/>
            <person name="Otis C."/>
            <person name="Lemieux C."/>
            <person name="Turmel M."/>
        </authorList>
    </citation>
    <scope>NUCLEOTIDE SEQUENCE</scope>
    <source>
        <strain evidence="2">UTEX 1912</strain>
    </source>
</reference>